<dbReference type="InterPro" id="IPR001706">
    <property type="entry name" value="Ribosomal_bL35"/>
</dbReference>
<organism evidence="7 8">
    <name type="scientific">Lactiplantibacillus fabifermentans DSM 21115</name>
    <dbReference type="NCBI Taxonomy" id="1413187"/>
    <lineage>
        <taxon>Bacteria</taxon>
        <taxon>Bacillati</taxon>
        <taxon>Bacillota</taxon>
        <taxon>Bacilli</taxon>
        <taxon>Lactobacillales</taxon>
        <taxon>Lactobacillaceae</taxon>
        <taxon>Lactiplantibacillus</taxon>
    </lineage>
</organism>
<evidence type="ECO:0000313" key="8">
    <source>
        <dbReference type="Proteomes" id="UP000050920"/>
    </source>
</evidence>
<dbReference type="SUPFAM" id="SSF143034">
    <property type="entry name" value="L35p-like"/>
    <property type="match status" value="1"/>
</dbReference>
<dbReference type="FunFam" id="4.10.410.60:FF:000001">
    <property type="entry name" value="50S ribosomal protein L35"/>
    <property type="match status" value="1"/>
</dbReference>
<keyword evidence="2 5" id="KW-0689">Ribosomal protein</keyword>
<dbReference type="NCBIfam" id="TIGR00001">
    <property type="entry name" value="rpmI_bact"/>
    <property type="match status" value="1"/>
</dbReference>
<evidence type="ECO:0000256" key="3">
    <source>
        <dbReference type="ARBA" id="ARBA00023274"/>
    </source>
</evidence>
<evidence type="ECO:0000256" key="4">
    <source>
        <dbReference type="ARBA" id="ARBA00071664"/>
    </source>
</evidence>
<dbReference type="GO" id="GO:0003735">
    <property type="term" value="F:structural constituent of ribosome"/>
    <property type="evidence" value="ECO:0007669"/>
    <property type="project" value="InterPro"/>
</dbReference>
<protein>
    <recommendedName>
        <fullName evidence="4 5">Large ribosomal subunit protein bL35</fullName>
    </recommendedName>
</protein>
<comment type="caution">
    <text evidence="7">The sequence shown here is derived from an EMBL/GenBank/DDBJ whole genome shotgun (WGS) entry which is preliminary data.</text>
</comment>
<dbReference type="EMBL" id="AYGX02000035">
    <property type="protein sequence ID" value="KRO28652.1"/>
    <property type="molecule type" value="Genomic_DNA"/>
</dbReference>
<comment type="similarity">
    <text evidence="1 5 6">Belongs to the bacterial ribosomal protein bL35 family.</text>
</comment>
<gene>
    <name evidence="5" type="primary">rpmI</name>
    <name evidence="7" type="ORF">DY78_GL002166</name>
</gene>
<dbReference type="PRINTS" id="PR00064">
    <property type="entry name" value="RIBOSOMALL35"/>
</dbReference>
<keyword evidence="8" id="KW-1185">Reference proteome</keyword>
<accession>A0A0R2NTB9</accession>
<dbReference type="PROSITE" id="PS00936">
    <property type="entry name" value="RIBOSOMAL_L35"/>
    <property type="match status" value="1"/>
</dbReference>
<dbReference type="RefSeq" id="WP_024623797.1">
    <property type="nucleotide sequence ID" value="NZ_AYGX02000035.1"/>
</dbReference>
<name>A0A0R2NTB9_9LACO</name>
<dbReference type="Gene3D" id="4.10.410.60">
    <property type="match status" value="1"/>
</dbReference>
<dbReference type="Pfam" id="PF01632">
    <property type="entry name" value="Ribosomal_L35p"/>
    <property type="match status" value="1"/>
</dbReference>
<dbReference type="InterPro" id="IPR037229">
    <property type="entry name" value="Ribosomal_bL35_sf"/>
</dbReference>
<dbReference type="AlphaFoldDB" id="A0A0R2NTB9"/>
<proteinExistence type="inferred from homology"/>
<keyword evidence="3 5" id="KW-0687">Ribonucleoprotein</keyword>
<dbReference type="GO" id="GO:0006412">
    <property type="term" value="P:translation"/>
    <property type="evidence" value="ECO:0007669"/>
    <property type="project" value="UniProtKB-UniRule"/>
</dbReference>
<evidence type="ECO:0000256" key="5">
    <source>
        <dbReference type="HAMAP-Rule" id="MF_00514"/>
    </source>
</evidence>
<dbReference type="HAMAP" id="MF_00514">
    <property type="entry name" value="Ribosomal_bL35"/>
    <property type="match status" value="1"/>
</dbReference>
<evidence type="ECO:0000256" key="2">
    <source>
        <dbReference type="ARBA" id="ARBA00022980"/>
    </source>
</evidence>
<dbReference type="Proteomes" id="UP000050920">
    <property type="component" value="Unassembled WGS sequence"/>
</dbReference>
<dbReference type="PANTHER" id="PTHR33343:SF1">
    <property type="entry name" value="LARGE RIBOSOMAL SUBUNIT PROTEIN BL35M"/>
    <property type="match status" value="1"/>
</dbReference>
<sequence length="64" mass="7391">MPKQKTNRAAAKRFKVTAKGNIKSANAFTSHRFHGKTKKQRRQLRGTAVIEKPMVKTYHKLLQK</sequence>
<dbReference type="InterPro" id="IPR018265">
    <property type="entry name" value="Ribosomal_bL35_CS"/>
</dbReference>
<dbReference type="InterPro" id="IPR021137">
    <property type="entry name" value="Ribosomal_bL35-like"/>
</dbReference>
<reference evidence="7 8" key="1">
    <citation type="journal article" date="2015" name="Genome Announc.">
        <title>Expanding the biotechnology potential of lactobacilli through comparative genomics of 213 strains and associated genera.</title>
        <authorList>
            <person name="Sun Z."/>
            <person name="Harris H.M."/>
            <person name="McCann A."/>
            <person name="Guo C."/>
            <person name="Argimon S."/>
            <person name="Zhang W."/>
            <person name="Yang X."/>
            <person name="Jeffery I.B."/>
            <person name="Cooney J.C."/>
            <person name="Kagawa T.F."/>
            <person name="Liu W."/>
            <person name="Song Y."/>
            <person name="Salvetti E."/>
            <person name="Wrobel A."/>
            <person name="Rasinkangas P."/>
            <person name="Parkhill J."/>
            <person name="Rea M.C."/>
            <person name="O'Sullivan O."/>
            <person name="Ritari J."/>
            <person name="Douillard F.P."/>
            <person name="Paul Ross R."/>
            <person name="Yang R."/>
            <person name="Briner A.E."/>
            <person name="Felis G.E."/>
            <person name="de Vos W.M."/>
            <person name="Barrangou R."/>
            <person name="Klaenhammer T.R."/>
            <person name="Caufield P.W."/>
            <person name="Cui Y."/>
            <person name="Zhang H."/>
            <person name="O'Toole P.W."/>
        </authorList>
    </citation>
    <scope>NUCLEOTIDE SEQUENCE [LARGE SCALE GENOMIC DNA]</scope>
    <source>
        <strain evidence="7 8">DSM 21115</strain>
    </source>
</reference>
<evidence type="ECO:0000313" key="7">
    <source>
        <dbReference type="EMBL" id="KRO28652.1"/>
    </source>
</evidence>
<dbReference type="PANTHER" id="PTHR33343">
    <property type="entry name" value="54S RIBOSOMAL PROTEIN BL35M"/>
    <property type="match status" value="1"/>
</dbReference>
<evidence type="ECO:0000256" key="6">
    <source>
        <dbReference type="RuleBase" id="RU000568"/>
    </source>
</evidence>
<evidence type="ECO:0000256" key="1">
    <source>
        <dbReference type="ARBA" id="ARBA00006598"/>
    </source>
</evidence>
<dbReference type="GO" id="GO:0022625">
    <property type="term" value="C:cytosolic large ribosomal subunit"/>
    <property type="evidence" value="ECO:0007669"/>
    <property type="project" value="TreeGrafter"/>
</dbReference>